<dbReference type="GO" id="GO:0070482">
    <property type="term" value="P:response to oxygen levels"/>
    <property type="evidence" value="ECO:0007669"/>
    <property type="project" value="TreeGrafter"/>
</dbReference>
<dbReference type="InterPro" id="IPR003018">
    <property type="entry name" value="GAF"/>
</dbReference>
<dbReference type="Gene3D" id="3.30.70.1230">
    <property type="entry name" value="Nucleotide cyclase"/>
    <property type="match status" value="2"/>
</dbReference>
<organism evidence="3 4">
    <name type="scientific">Thermotomaculum hydrothermale</name>
    <dbReference type="NCBI Taxonomy" id="981385"/>
    <lineage>
        <taxon>Bacteria</taxon>
        <taxon>Pseudomonadati</taxon>
        <taxon>Acidobacteriota</taxon>
        <taxon>Holophagae</taxon>
        <taxon>Thermotomaculales</taxon>
        <taxon>Thermotomaculaceae</taxon>
        <taxon>Thermotomaculum</taxon>
    </lineage>
</organism>
<keyword evidence="3" id="KW-0456">Lyase</keyword>
<evidence type="ECO:0000259" key="2">
    <source>
        <dbReference type="PROSITE" id="PS50125"/>
    </source>
</evidence>
<protein>
    <submittedName>
        <fullName evidence="3">Adenylate cyclase</fullName>
        <ecNumber evidence="3">4.6.1.1</ecNumber>
    </submittedName>
</protein>
<sequence>MIEIEIDNGITIEVKQFENDEIVIGRNPDCDLVLSSPNVSRKHAMIEKRTNGKFYIRDLGSKNGIYYKNNRVQELELGSKTKLTLGPFVITVKIDEIDEEEVAKPFTDSSFVKDIGELTHSRKDLIDVFARIGKLLIYETDLKKICDNLLDIIEERIDFSRGILLLWDSEKKELIPYGIKIKGGVDSSNPESLFSSTITKKAFTEKVGILTTNAMVDPRFSGKQSIMIQGIRSALCVPMWDKDKTIGVIYLDALLRERLYTQEDLKVLSVLASFAAIGIEQVRLFNEMKKQMQIKERLSRYHSPSVVSKLIEETSSGSLKMEEVEASILFADIVDFTSISRKLTPPEIASMLNSFFSKVFGAPNKMDDHAERAVRAAIEMQKILPEFNKETGYNLQIKIGINSGKVVAGDVGSYKRVDYTVLGDTVNIASRLESSVCSPGEIVIGENCYKLIKDRFKIEFKGERKVKGVEKKLKVYRVIYNEV</sequence>
<proteinExistence type="predicted"/>
<dbReference type="PROSITE" id="PS50125">
    <property type="entry name" value="GUANYLATE_CYCLASE_2"/>
    <property type="match status" value="1"/>
</dbReference>
<evidence type="ECO:0000313" key="3">
    <source>
        <dbReference type="EMBL" id="BBB32455.1"/>
    </source>
</evidence>
<dbReference type="GO" id="GO:0004016">
    <property type="term" value="F:adenylate cyclase activity"/>
    <property type="evidence" value="ECO:0007669"/>
    <property type="project" value="UniProtKB-EC"/>
</dbReference>
<dbReference type="SMART" id="SM00044">
    <property type="entry name" value="CYCc"/>
    <property type="match status" value="1"/>
</dbReference>
<dbReference type="KEGG" id="thyd:TTHT_0899"/>
<evidence type="ECO:0000313" key="4">
    <source>
        <dbReference type="Proteomes" id="UP000595564"/>
    </source>
</evidence>
<evidence type="ECO:0000259" key="1">
    <source>
        <dbReference type="PROSITE" id="PS50006"/>
    </source>
</evidence>
<name>A0A7R6SYB3_9BACT</name>
<dbReference type="Gene3D" id="3.30.450.40">
    <property type="match status" value="1"/>
</dbReference>
<dbReference type="AlphaFoldDB" id="A0A7R6SYB3"/>
<dbReference type="InterPro" id="IPR029016">
    <property type="entry name" value="GAF-like_dom_sf"/>
</dbReference>
<dbReference type="InterPro" id="IPR000253">
    <property type="entry name" value="FHA_dom"/>
</dbReference>
<dbReference type="SMART" id="SM00065">
    <property type="entry name" value="GAF"/>
    <property type="match status" value="1"/>
</dbReference>
<dbReference type="GO" id="GO:0008074">
    <property type="term" value="C:guanylate cyclase complex, soluble"/>
    <property type="evidence" value="ECO:0007669"/>
    <property type="project" value="TreeGrafter"/>
</dbReference>
<dbReference type="Pfam" id="PF13185">
    <property type="entry name" value="GAF_2"/>
    <property type="match status" value="1"/>
</dbReference>
<dbReference type="SUPFAM" id="SSF55781">
    <property type="entry name" value="GAF domain-like"/>
    <property type="match status" value="1"/>
</dbReference>
<reference evidence="3 4" key="1">
    <citation type="journal article" date="2012" name="Extremophiles">
        <title>Thermotomaculum hydrothermale gen. nov., sp. nov., a novel heterotrophic thermophile within the phylum Acidobacteria from a deep-sea hydrothermal vent chimney in the Southern Okinawa Trough.</title>
        <authorList>
            <person name="Izumi H."/>
            <person name="Nunoura T."/>
            <person name="Miyazaki M."/>
            <person name="Mino S."/>
            <person name="Toki T."/>
            <person name="Takai K."/>
            <person name="Sako Y."/>
            <person name="Sawabe T."/>
            <person name="Nakagawa S."/>
        </authorList>
    </citation>
    <scope>NUCLEOTIDE SEQUENCE [LARGE SCALE GENOMIC DNA]</scope>
    <source>
        <strain evidence="3 4">AC55</strain>
    </source>
</reference>
<accession>A0A7R6SYB3</accession>
<dbReference type="RefSeq" id="WP_201328806.1">
    <property type="nucleotide sequence ID" value="NZ_AP017470.1"/>
</dbReference>
<dbReference type="SUPFAM" id="SSF49879">
    <property type="entry name" value="SMAD/FHA domain"/>
    <property type="match status" value="1"/>
</dbReference>
<dbReference type="EC" id="4.6.1.1" evidence="3"/>
<dbReference type="Proteomes" id="UP000595564">
    <property type="component" value="Chromosome"/>
</dbReference>
<dbReference type="Pfam" id="PF00211">
    <property type="entry name" value="Guanylate_cyc"/>
    <property type="match status" value="1"/>
</dbReference>
<dbReference type="Pfam" id="PF00498">
    <property type="entry name" value="FHA"/>
    <property type="match status" value="1"/>
</dbReference>
<keyword evidence="4" id="KW-1185">Reference proteome</keyword>
<dbReference type="Gene3D" id="2.60.200.20">
    <property type="match status" value="1"/>
</dbReference>
<dbReference type="SMART" id="SM00240">
    <property type="entry name" value="FHA"/>
    <property type="match status" value="1"/>
</dbReference>
<dbReference type="InterPro" id="IPR008984">
    <property type="entry name" value="SMAD_FHA_dom_sf"/>
</dbReference>
<dbReference type="GO" id="GO:0004383">
    <property type="term" value="F:guanylate cyclase activity"/>
    <property type="evidence" value="ECO:0007669"/>
    <property type="project" value="TreeGrafter"/>
</dbReference>
<dbReference type="InterPro" id="IPR001054">
    <property type="entry name" value="A/G_cyclase"/>
</dbReference>
<gene>
    <name evidence="3" type="ORF">TTHT_0899</name>
</gene>
<dbReference type="PROSITE" id="PS50006">
    <property type="entry name" value="FHA_DOMAIN"/>
    <property type="match status" value="1"/>
</dbReference>
<dbReference type="PANTHER" id="PTHR45655">
    <property type="entry name" value="GUANYLATE CYCLASE SOLUBLE SUBUNIT BETA-2"/>
    <property type="match status" value="1"/>
</dbReference>
<dbReference type="CDD" id="cd07302">
    <property type="entry name" value="CHD"/>
    <property type="match status" value="1"/>
</dbReference>
<dbReference type="SUPFAM" id="SSF55073">
    <property type="entry name" value="Nucleotide cyclase"/>
    <property type="match status" value="1"/>
</dbReference>
<dbReference type="CDD" id="cd00060">
    <property type="entry name" value="FHA"/>
    <property type="match status" value="1"/>
</dbReference>
<dbReference type="PANTHER" id="PTHR45655:SF13">
    <property type="entry name" value="SOLUBLE GUANYLATE CYCLASE GCY-32-RELATED"/>
    <property type="match status" value="1"/>
</dbReference>
<feature type="domain" description="FHA" evidence="1">
    <location>
        <begin position="22"/>
        <end position="72"/>
    </location>
</feature>
<dbReference type="EMBL" id="AP017470">
    <property type="protein sequence ID" value="BBB32455.1"/>
    <property type="molecule type" value="Genomic_DNA"/>
</dbReference>
<dbReference type="InterPro" id="IPR029787">
    <property type="entry name" value="Nucleotide_cyclase"/>
</dbReference>
<dbReference type="GO" id="GO:0019934">
    <property type="term" value="P:cGMP-mediated signaling"/>
    <property type="evidence" value="ECO:0007669"/>
    <property type="project" value="TreeGrafter"/>
</dbReference>
<feature type="domain" description="Guanylate cyclase" evidence="2">
    <location>
        <begin position="327"/>
        <end position="433"/>
    </location>
</feature>